<dbReference type="SMART" id="SM00448">
    <property type="entry name" value="REC"/>
    <property type="match status" value="1"/>
</dbReference>
<dbReference type="PROSITE" id="PS51755">
    <property type="entry name" value="OMPR_PHOB"/>
    <property type="match status" value="1"/>
</dbReference>
<dbReference type="GO" id="GO:0032993">
    <property type="term" value="C:protein-DNA complex"/>
    <property type="evidence" value="ECO:0007669"/>
    <property type="project" value="TreeGrafter"/>
</dbReference>
<evidence type="ECO:0000313" key="6">
    <source>
        <dbReference type="EMBL" id="PIM52266.1"/>
    </source>
</evidence>
<dbReference type="InterPro" id="IPR001867">
    <property type="entry name" value="OmpR/PhoB-type_DNA-bd"/>
</dbReference>
<feature type="domain" description="OmpR/PhoB-type" evidence="5">
    <location>
        <begin position="125"/>
        <end position="223"/>
    </location>
</feature>
<dbReference type="InterPro" id="IPR001789">
    <property type="entry name" value="Sig_transdc_resp-reg_receiver"/>
</dbReference>
<dbReference type="GO" id="GO:0000156">
    <property type="term" value="F:phosphorelay response regulator activity"/>
    <property type="evidence" value="ECO:0007669"/>
    <property type="project" value="TreeGrafter"/>
</dbReference>
<reference evidence="6 7" key="1">
    <citation type="submission" date="2017-11" db="EMBL/GenBank/DDBJ databases">
        <title>Draft genome sequence of Mitsuaria sp. HWN-4.</title>
        <authorList>
            <person name="Gundlapally S.R."/>
        </authorList>
    </citation>
    <scope>NUCLEOTIDE SEQUENCE [LARGE SCALE GENOMIC DNA]</scope>
    <source>
        <strain evidence="6 7">HWN-4</strain>
    </source>
</reference>
<dbReference type="SUPFAM" id="SSF46894">
    <property type="entry name" value="C-terminal effector domain of the bipartite response regulators"/>
    <property type="match status" value="1"/>
</dbReference>
<evidence type="ECO:0000313" key="7">
    <source>
        <dbReference type="Proteomes" id="UP000231501"/>
    </source>
</evidence>
<feature type="domain" description="Response regulatory" evidence="4">
    <location>
        <begin position="3"/>
        <end position="117"/>
    </location>
</feature>
<dbReference type="PANTHER" id="PTHR48111:SF36">
    <property type="entry name" value="TRANSCRIPTIONAL REGULATORY PROTEIN CUTR"/>
    <property type="match status" value="1"/>
</dbReference>
<dbReference type="PANTHER" id="PTHR48111">
    <property type="entry name" value="REGULATOR OF RPOS"/>
    <property type="match status" value="1"/>
</dbReference>
<dbReference type="InterPro" id="IPR011006">
    <property type="entry name" value="CheY-like_superfamily"/>
</dbReference>
<organism evidence="6 7">
    <name type="scientific">Roseateles chitinivorans</name>
    <dbReference type="NCBI Taxonomy" id="2917965"/>
    <lineage>
        <taxon>Bacteria</taxon>
        <taxon>Pseudomonadati</taxon>
        <taxon>Pseudomonadota</taxon>
        <taxon>Betaproteobacteria</taxon>
        <taxon>Burkholderiales</taxon>
        <taxon>Sphaerotilaceae</taxon>
        <taxon>Roseateles</taxon>
    </lineage>
</organism>
<dbReference type="Proteomes" id="UP000231501">
    <property type="component" value="Unassembled WGS sequence"/>
</dbReference>
<dbReference type="Gene3D" id="1.10.10.10">
    <property type="entry name" value="Winged helix-like DNA-binding domain superfamily/Winged helix DNA-binding domain"/>
    <property type="match status" value="1"/>
</dbReference>
<dbReference type="Gene3D" id="3.40.50.2300">
    <property type="match status" value="1"/>
</dbReference>
<evidence type="ECO:0000256" key="1">
    <source>
        <dbReference type="ARBA" id="ARBA00023125"/>
    </source>
</evidence>
<feature type="DNA-binding region" description="OmpR/PhoB-type" evidence="3">
    <location>
        <begin position="125"/>
        <end position="223"/>
    </location>
</feature>
<name>A0A2G9C770_9BURK</name>
<dbReference type="CDD" id="cd00383">
    <property type="entry name" value="trans_reg_C"/>
    <property type="match status" value="1"/>
</dbReference>
<dbReference type="SUPFAM" id="SSF52172">
    <property type="entry name" value="CheY-like"/>
    <property type="match status" value="1"/>
</dbReference>
<dbReference type="InterPro" id="IPR016032">
    <property type="entry name" value="Sig_transdc_resp-reg_C-effctor"/>
</dbReference>
<keyword evidence="1 3" id="KW-0238">DNA-binding</keyword>
<evidence type="ECO:0000256" key="2">
    <source>
        <dbReference type="PROSITE-ProRule" id="PRU00169"/>
    </source>
</evidence>
<accession>A0A2G9C770</accession>
<gene>
    <name evidence="6" type="ORF">CS062_15630</name>
</gene>
<dbReference type="Pfam" id="PF00486">
    <property type="entry name" value="Trans_reg_C"/>
    <property type="match status" value="1"/>
</dbReference>
<dbReference type="EMBL" id="PEOG01000042">
    <property type="protein sequence ID" value="PIM52266.1"/>
    <property type="molecule type" value="Genomic_DNA"/>
</dbReference>
<evidence type="ECO:0000259" key="5">
    <source>
        <dbReference type="PROSITE" id="PS51755"/>
    </source>
</evidence>
<protein>
    <submittedName>
        <fullName evidence="6">Two-component system response regulator</fullName>
    </submittedName>
</protein>
<sequence>MNRIALVEDHVRLAGLIRQALQAAGIPTDVFHAMEAAWVAHREVGYAALVIDRGLPDGDGLALVKRLRAERQGTPCLMLTARDALHDRIDGLESGADDYLAKPFPMEELVARVRALMRRPAAVRPPRAMFGDIEVDVGQALLLRGATSVALAPAELQIAITLVQQQGRTVRRAALEAAAWGLSEAVTPNALDVALHRLRKKLASLGSSLRIVNLRNHGYALQDVVAE</sequence>
<dbReference type="GO" id="GO:0000976">
    <property type="term" value="F:transcription cis-regulatory region binding"/>
    <property type="evidence" value="ECO:0007669"/>
    <property type="project" value="TreeGrafter"/>
</dbReference>
<evidence type="ECO:0000256" key="3">
    <source>
        <dbReference type="PROSITE-ProRule" id="PRU01091"/>
    </source>
</evidence>
<dbReference type="PROSITE" id="PS50110">
    <property type="entry name" value="RESPONSE_REGULATORY"/>
    <property type="match status" value="1"/>
</dbReference>
<dbReference type="AlphaFoldDB" id="A0A2G9C770"/>
<dbReference type="InterPro" id="IPR039420">
    <property type="entry name" value="WalR-like"/>
</dbReference>
<proteinExistence type="predicted"/>
<evidence type="ECO:0000259" key="4">
    <source>
        <dbReference type="PROSITE" id="PS50110"/>
    </source>
</evidence>
<dbReference type="OrthoDB" id="9802426at2"/>
<keyword evidence="7" id="KW-1185">Reference proteome</keyword>
<dbReference type="Pfam" id="PF00072">
    <property type="entry name" value="Response_reg"/>
    <property type="match status" value="1"/>
</dbReference>
<dbReference type="InterPro" id="IPR036388">
    <property type="entry name" value="WH-like_DNA-bd_sf"/>
</dbReference>
<dbReference type="GO" id="GO:0006355">
    <property type="term" value="P:regulation of DNA-templated transcription"/>
    <property type="evidence" value="ECO:0007669"/>
    <property type="project" value="InterPro"/>
</dbReference>
<feature type="modified residue" description="4-aspartylphosphate" evidence="2">
    <location>
        <position position="52"/>
    </location>
</feature>
<dbReference type="SMART" id="SM00862">
    <property type="entry name" value="Trans_reg_C"/>
    <property type="match status" value="1"/>
</dbReference>
<dbReference type="GO" id="GO:0005829">
    <property type="term" value="C:cytosol"/>
    <property type="evidence" value="ECO:0007669"/>
    <property type="project" value="TreeGrafter"/>
</dbReference>
<keyword evidence="2" id="KW-0597">Phosphoprotein</keyword>
<comment type="caution">
    <text evidence="6">The sequence shown here is derived from an EMBL/GenBank/DDBJ whole genome shotgun (WGS) entry which is preliminary data.</text>
</comment>
<dbReference type="Gene3D" id="6.10.250.690">
    <property type="match status" value="1"/>
</dbReference>
<dbReference type="RefSeq" id="WP_099862565.1">
    <property type="nucleotide sequence ID" value="NZ_PEOG01000042.1"/>
</dbReference>